<proteinExistence type="predicted"/>
<name>A0AAE1LZM6_9HYPO</name>
<dbReference type="Proteomes" id="UP001273209">
    <property type="component" value="Unassembled WGS sequence"/>
</dbReference>
<protein>
    <submittedName>
        <fullName evidence="1">Uncharacterized protein</fullName>
    </submittedName>
</protein>
<evidence type="ECO:0000313" key="1">
    <source>
        <dbReference type="EMBL" id="KAK4071198.1"/>
    </source>
</evidence>
<dbReference type="GeneID" id="87920735"/>
<comment type="caution">
    <text evidence="1">The sequence shown here is derived from an EMBL/GenBank/DDBJ whole genome shotgun (WGS) entry which is preliminary data.</text>
</comment>
<dbReference type="RefSeq" id="XP_062754775.1">
    <property type="nucleotide sequence ID" value="XM_062900831.1"/>
</dbReference>
<organism evidence="1 2">
    <name type="scientific">Trichoderma aggressivum f. europaeum</name>
    <dbReference type="NCBI Taxonomy" id="173218"/>
    <lineage>
        <taxon>Eukaryota</taxon>
        <taxon>Fungi</taxon>
        <taxon>Dikarya</taxon>
        <taxon>Ascomycota</taxon>
        <taxon>Pezizomycotina</taxon>
        <taxon>Sordariomycetes</taxon>
        <taxon>Hypocreomycetidae</taxon>
        <taxon>Hypocreales</taxon>
        <taxon>Hypocreaceae</taxon>
        <taxon>Trichoderma</taxon>
    </lineage>
</organism>
<dbReference type="EMBL" id="JAWRVG010000024">
    <property type="protein sequence ID" value="KAK4071198.1"/>
    <property type="molecule type" value="Genomic_DNA"/>
</dbReference>
<reference evidence="1" key="1">
    <citation type="submission" date="2023-11" db="EMBL/GenBank/DDBJ databases">
        <title>The genome sequences of three competitors of mushroom-forming fungi.</title>
        <authorList>
            <person name="Beijen E."/>
            <person name="Ohm R.A."/>
        </authorList>
    </citation>
    <scope>NUCLEOTIDE SEQUENCE</scope>
    <source>
        <strain evidence="1">CBS 100526</strain>
    </source>
</reference>
<accession>A0AAE1LZM6</accession>
<sequence>MSLEHLAPSRRKAFVFAEFLGGGRVFKAHSCGNGRFIQGAPNQDLEICFILCKTPSSLDVTIYEDNLKQWLRAITSLRNRLIITYFGILTSMKRLAPRCPEMSAKFNQDRREGRSFDALELFVRHFLREGSVSAFSDFDPLHESGILTDTHRRDIFNQTRSMSASLDLLDEAVDEIDDWDIKALDNSLHFVNEPSQSQLLTVIRRREAQQRRAVAHRLLAKVTNSYQRLLGASTMQGVSAGAMAFANQIGTRESVCRSGTRAIRDICEGYMPRNLSDIVNALQVANAMQSVVPPSNLGYSKKEFIDDIPQWASLLSPDDQPLFFEIASHLWGIPIATISINQASDTRESTYQCPHAAQSRERVAQCVVTSDGFTTCHYHLILHSDHSYTWLDYHEGFDGRNNVLRHLQFKI</sequence>
<evidence type="ECO:0000313" key="2">
    <source>
        <dbReference type="Proteomes" id="UP001273209"/>
    </source>
</evidence>
<keyword evidence="2" id="KW-1185">Reference proteome</keyword>
<gene>
    <name evidence="1" type="ORF">Triagg1_6229</name>
</gene>
<dbReference type="AlphaFoldDB" id="A0AAE1LZM6"/>